<comment type="catalytic activity">
    <reaction evidence="1">
        <text>ATP + protein L-histidine = ADP + protein N-phospho-L-histidine.</text>
        <dbReference type="EC" id="2.7.13.3"/>
    </reaction>
</comment>
<name>A0ABS2Q860_9BACL</name>
<reference evidence="17 18" key="1">
    <citation type="submission" date="2021-01" db="EMBL/GenBank/DDBJ databases">
        <title>Genomic Encyclopedia of Type Strains, Phase IV (KMG-IV): sequencing the most valuable type-strain genomes for metagenomic binning, comparative biology and taxonomic classification.</title>
        <authorList>
            <person name="Goeker M."/>
        </authorList>
    </citation>
    <scope>NUCLEOTIDE SEQUENCE [LARGE SCALE GENOMIC DNA]</scope>
    <source>
        <strain evidence="17 18">DSM 100968</strain>
    </source>
</reference>
<dbReference type="Gene3D" id="3.30.565.10">
    <property type="entry name" value="Histidine kinase-like ATPase, C-terminal domain"/>
    <property type="match status" value="1"/>
</dbReference>
<keyword evidence="7 14" id="KW-0812">Transmembrane</keyword>
<evidence type="ECO:0000256" key="13">
    <source>
        <dbReference type="ARBA" id="ARBA00023136"/>
    </source>
</evidence>
<evidence type="ECO:0000256" key="7">
    <source>
        <dbReference type="ARBA" id="ARBA00022692"/>
    </source>
</evidence>
<dbReference type="InterPro" id="IPR005467">
    <property type="entry name" value="His_kinase_dom"/>
</dbReference>
<organism evidence="17 18">
    <name type="scientific">Sporolactobacillus spathodeae</name>
    <dbReference type="NCBI Taxonomy" id="1465502"/>
    <lineage>
        <taxon>Bacteria</taxon>
        <taxon>Bacillati</taxon>
        <taxon>Bacillota</taxon>
        <taxon>Bacilli</taxon>
        <taxon>Bacillales</taxon>
        <taxon>Sporolactobacillaceae</taxon>
        <taxon>Sporolactobacillus</taxon>
    </lineage>
</organism>
<dbReference type="Pfam" id="PF00512">
    <property type="entry name" value="HisKA"/>
    <property type="match status" value="1"/>
</dbReference>
<evidence type="ECO:0000256" key="3">
    <source>
        <dbReference type="ARBA" id="ARBA00012438"/>
    </source>
</evidence>
<gene>
    <name evidence="17" type="ORF">JOC27_001291</name>
</gene>
<dbReference type="InterPro" id="IPR041328">
    <property type="entry name" value="HisK_sensor"/>
</dbReference>
<feature type="domain" description="Histidine kinase" evidence="15">
    <location>
        <begin position="373"/>
        <end position="592"/>
    </location>
</feature>
<comment type="subcellular location">
    <subcellularLocation>
        <location evidence="2">Cell membrane</location>
        <topology evidence="2">Multi-pass membrane protein</topology>
    </subcellularLocation>
</comment>
<evidence type="ECO:0000259" key="16">
    <source>
        <dbReference type="PROSITE" id="PS50885"/>
    </source>
</evidence>
<dbReference type="CDD" id="cd06225">
    <property type="entry name" value="HAMP"/>
    <property type="match status" value="1"/>
</dbReference>
<dbReference type="InterPro" id="IPR003660">
    <property type="entry name" value="HAMP_dom"/>
</dbReference>
<dbReference type="PRINTS" id="PR00344">
    <property type="entry name" value="BCTRLSENSOR"/>
</dbReference>
<dbReference type="Gene3D" id="6.10.340.10">
    <property type="match status" value="1"/>
</dbReference>
<evidence type="ECO:0000256" key="11">
    <source>
        <dbReference type="ARBA" id="ARBA00022989"/>
    </source>
</evidence>
<evidence type="ECO:0000256" key="14">
    <source>
        <dbReference type="SAM" id="Phobius"/>
    </source>
</evidence>
<dbReference type="RefSeq" id="WP_205006158.1">
    <property type="nucleotide sequence ID" value="NZ_CBCRXA010000009.1"/>
</dbReference>
<proteinExistence type="predicted"/>
<dbReference type="SMART" id="SM00304">
    <property type="entry name" value="HAMP"/>
    <property type="match status" value="1"/>
</dbReference>
<evidence type="ECO:0000259" key="15">
    <source>
        <dbReference type="PROSITE" id="PS50109"/>
    </source>
</evidence>
<keyword evidence="11 14" id="KW-1133">Transmembrane helix</keyword>
<dbReference type="SUPFAM" id="SSF47384">
    <property type="entry name" value="Homodimeric domain of signal transducing histidine kinase"/>
    <property type="match status" value="1"/>
</dbReference>
<evidence type="ECO:0000256" key="5">
    <source>
        <dbReference type="ARBA" id="ARBA00022553"/>
    </source>
</evidence>
<dbReference type="GO" id="GO:0004673">
    <property type="term" value="F:protein histidine kinase activity"/>
    <property type="evidence" value="ECO:0007669"/>
    <property type="project" value="UniProtKB-EC"/>
</dbReference>
<accession>A0ABS2Q860</accession>
<keyword evidence="6 17" id="KW-0808">Transferase</keyword>
<evidence type="ECO:0000256" key="12">
    <source>
        <dbReference type="ARBA" id="ARBA00023012"/>
    </source>
</evidence>
<dbReference type="CDD" id="cd00075">
    <property type="entry name" value="HATPase"/>
    <property type="match status" value="1"/>
</dbReference>
<sequence>MIIRSVVTKLWATIITLVTLVLVFLTFLLLQFFENNNLQQTELQMEKIGQKAAQLIETGHGNRESLASVSDITAVYSCGSSVFLGDKYQQLGSGSHLPKLGRRFFETDPNLKKVFVGGKMMERHGVFTWSPNSERQIRLMIVGVPVRLSSGKTGAVYVYQSLQIAQTAMDRSKRLIYISAGIAIILTTFFAFFLSTRIGLPLRKMRSAALQVARGNFDVNVPVITTDEVGELAIAFNKMRKELKASVTALKQEKEQLAGIIDNMADGVLLLDESSEIVASNPPAIHFLKSWSFEQNEDRENWKMTPKVIQEWIEKMTFQSKQTVHEISLQGHFWVIILTPLFDQKKIRGAVAVLRDMTEERHLDQMKKGFVANVSHELRTPISMIQGYSEAIIDDIAQTDAEKKEMAKIVLDESKRLGRLVSELLDLAKLEAGHFQLNKRSTALDDFFHHAVRKFDNLAQNEAVQLTLRCDLPADAHFVLDPDRIEQVLTNLIDNALRHTPTKGEVVVAVRMLPDALRIRIRDTGTGIDEEDLPFVFERFYKADKARTRGKAGTGLGLAIAKHIVEAHGGEISVHSKKNNGTTFEFTLPKIVEKDWDYSEKLS</sequence>
<dbReference type="InterPro" id="IPR036097">
    <property type="entry name" value="HisK_dim/P_sf"/>
</dbReference>
<dbReference type="Pfam" id="PF00672">
    <property type="entry name" value="HAMP"/>
    <property type="match status" value="1"/>
</dbReference>
<evidence type="ECO:0000256" key="10">
    <source>
        <dbReference type="ARBA" id="ARBA00022840"/>
    </source>
</evidence>
<dbReference type="InterPro" id="IPR004358">
    <property type="entry name" value="Sig_transdc_His_kin-like_C"/>
</dbReference>
<dbReference type="InterPro" id="IPR003594">
    <property type="entry name" value="HATPase_dom"/>
</dbReference>
<evidence type="ECO:0000256" key="1">
    <source>
        <dbReference type="ARBA" id="ARBA00000085"/>
    </source>
</evidence>
<dbReference type="EMBL" id="JAFBEV010000009">
    <property type="protein sequence ID" value="MBM7657841.1"/>
    <property type="molecule type" value="Genomic_DNA"/>
</dbReference>
<evidence type="ECO:0000256" key="4">
    <source>
        <dbReference type="ARBA" id="ARBA00022475"/>
    </source>
</evidence>
<dbReference type="SUPFAM" id="SSF158472">
    <property type="entry name" value="HAMP domain-like"/>
    <property type="match status" value="1"/>
</dbReference>
<dbReference type="PANTHER" id="PTHR42878">
    <property type="entry name" value="TWO-COMPONENT HISTIDINE KINASE"/>
    <property type="match status" value="1"/>
</dbReference>
<dbReference type="CDD" id="cd00082">
    <property type="entry name" value="HisKA"/>
    <property type="match status" value="1"/>
</dbReference>
<evidence type="ECO:0000256" key="2">
    <source>
        <dbReference type="ARBA" id="ARBA00004651"/>
    </source>
</evidence>
<dbReference type="SMART" id="SM00388">
    <property type="entry name" value="HisKA"/>
    <property type="match status" value="1"/>
</dbReference>
<keyword evidence="8" id="KW-0547">Nucleotide-binding</keyword>
<evidence type="ECO:0000256" key="9">
    <source>
        <dbReference type="ARBA" id="ARBA00022777"/>
    </source>
</evidence>
<dbReference type="SMART" id="SM00387">
    <property type="entry name" value="HATPase_c"/>
    <property type="match status" value="1"/>
</dbReference>
<feature type="transmembrane region" description="Helical" evidence="14">
    <location>
        <begin position="175"/>
        <end position="196"/>
    </location>
</feature>
<keyword evidence="5" id="KW-0597">Phosphoprotein</keyword>
<dbReference type="PROSITE" id="PS50885">
    <property type="entry name" value="HAMP"/>
    <property type="match status" value="1"/>
</dbReference>
<keyword evidence="9 17" id="KW-0418">Kinase</keyword>
<dbReference type="Pfam" id="PF18698">
    <property type="entry name" value="HisK_sensor"/>
    <property type="match status" value="1"/>
</dbReference>
<dbReference type="PROSITE" id="PS50109">
    <property type="entry name" value="HIS_KIN"/>
    <property type="match status" value="1"/>
</dbReference>
<dbReference type="PANTHER" id="PTHR42878:SF3">
    <property type="entry name" value="HISTIDINE PROTEIN KINASE SAES"/>
    <property type="match status" value="1"/>
</dbReference>
<comment type="caution">
    <text evidence="17">The sequence shown here is derived from an EMBL/GenBank/DDBJ whole genome shotgun (WGS) entry which is preliminary data.</text>
</comment>
<dbReference type="InterPro" id="IPR035965">
    <property type="entry name" value="PAS-like_dom_sf"/>
</dbReference>
<feature type="domain" description="HAMP" evidence="16">
    <location>
        <begin position="196"/>
        <end position="248"/>
    </location>
</feature>
<dbReference type="InterPro" id="IPR036890">
    <property type="entry name" value="HATPase_C_sf"/>
</dbReference>
<keyword evidence="4" id="KW-1003">Cell membrane</keyword>
<keyword evidence="12" id="KW-0902">Two-component regulatory system</keyword>
<evidence type="ECO:0000256" key="6">
    <source>
        <dbReference type="ARBA" id="ARBA00022679"/>
    </source>
</evidence>
<dbReference type="Pfam" id="PF02518">
    <property type="entry name" value="HATPase_c"/>
    <property type="match status" value="1"/>
</dbReference>
<dbReference type="Gene3D" id="3.30.450.20">
    <property type="entry name" value="PAS domain"/>
    <property type="match status" value="1"/>
</dbReference>
<dbReference type="SUPFAM" id="SSF55785">
    <property type="entry name" value="PYP-like sensor domain (PAS domain)"/>
    <property type="match status" value="1"/>
</dbReference>
<dbReference type="SUPFAM" id="SSF55874">
    <property type="entry name" value="ATPase domain of HSP90 chaperone/DNA topoisomerase II/histidine kinase"/>
    <property type="match status" value="1"/>
</dbReference>
<evidence type="ECO:0000313" key="18">
    <source>
        <dbReference type="Proteomes" id="UP000823201"/>
    </source>
</evidence>
<protein>
    <recommendedName>
        <fullName evidence="3">histidine kinase</fullName>
        <ecNumber evidence="3">2.7.13.3</ecNumber>
    </recommendedName>
</protein>
<keyword evidence="13 14" id="KW-0472">Membrane</keyword>
<dbReference type="InterPro" id="IPR003661">
    <property type="entry name" value="HisK_dim/P_dom"/>
</dbReference>
<dbReference type="Proteomes" id="UP000823201">
    <property type="component" value="Unassembled WGS sequence"/>
</dbReference>
<keyword evidence="18" id="KW-1185">Reference proteome</keyword>
<evidence type="ECO:0000256" key="8">
    <source>
        <dbReference type="ARBA" id="ARBA00022741"/>
    </source>
</evidence>
<dbReference type="Gene3D" id="1.10.287.130">
    <property type="match status" value="1"/>
</dbReference>
<dbReference type="EC" id="2.7.13.3" evidence="3"/>
<keyword evidence="10" id="KW-0067">ATP-binding</keyword>
<evidence type="ECO:0000313" key="17">
    <source>
        <dbReference type="EMBL" id="MBM7657841.1"/>
    </source>
</evidence>
<dbReference type="InterPro" id="IPR050351">
    <property type="entry name" value="BphY/WalK/GraS-like"/>
</dbReference>
<feature type="transmembrane region" description="Helical" evidence="14">
    <location>
        <begin position="12"/>
        <end position="33"/>
    </location>
</feature>